<keyword evidence="1" id="KW-1133">Transmembrane helix</keyword>
<dbReference type="AlphaFoldDB" id="A0A061D4S4"/>
<evidence type="ECO:0000313" key="4">
    <source>
        <dbReference type="EMBL" id="SUD52205.1"/>
    </source>
</evidence>
<accession>A0A379JUM3</accession>
<evidence type="ECO:0000313" key="6">
    <source>
        <dbReference type="EMBL" id="VDN64528.1"/>
    </source>
</evidence>
<dbReference type="Proteomes" id="UP000254084">
    <property type="component" value="Unassembled WGS sequence"/>
</dbReference>
<evidence type="ECO:0000256" key="1">
    <source>
        <dbReference type="SAM" id="Phobius"/>
    </source>
</evidence>
<reference evidence="7 8" key="1">
    <citation type="submission" date="2018-06" db="EMBL/GenBank/DDBJ databases">
        <authorList>
            <consortium name="Pathogen Informatics"/>
            <person name="Doyle S."/>
        </authorList>
    </citation>
    <scope>NUCLEOTIDE SEQUENCE [LARGE SCALE GENOMIC DNA]</scope>
    <source>
        <strain evidence="4 8">NCTC10692</strain>
        <strain evidence="5 7">NCTC10860</strain>
    </source>
</reference>
<gene>
    <name evidence="3" type="ORF">N5J11_12940</name>
    <name evidence="2" type="ORF">N7671_16440</name>
    <name evidence="4" type="ORF">NCTC10692_02677</name>
    <name evidence="5" type="ORF">NCTC10860_03923</name>
    <name evidence="6" type="ORF">POT9AD_3553</name>
</gene>
<evidence type="ECO:0000313" key="7">
    <source>
        <dbReference type="Proteomes" id="UP000254084"/>
    </source>
</evidence>
<dbReference type="EMBL" id="JAOEET010000048">
    <property type="protein sequence ID" value="MDH0568770.1"/>
    <property type="molecule type" value="Genomic_DNA"/>
</dbReference>
<evidence type="ECO:0000313" key="2">
    <source>
        <dbReference type="EMBL" id="MDH0568770.1"/>
    </source>
</evidence>
<protein>
    <submittedName>
        <fullName evidence="4">Uncharacterized protein</fullName>
    </submittedName>
</protein>
<dbReference type="GeneID" id="99815808"/>
<dbReference type="EMBL" id="UGUV01000002">
    <property type="protein sequence ID" value="SUD52205.1"/>
    <property type="molecule type" value="Genomic_DNA"/>
</dbReference>
<evidence type="ECO:0000313" key="8">
    <source>
        <dbReference type="Proteomes" id="UP000255303"/>
    </source>
</evidence>
<keyword evidence="1" id="KW-0812">Transmembrane</keyword>
<reference evidence="2" key="3">
    <citation type="submission" date="2022-09" db="EMBL/GenBank/DDBJ databases">
        <title>Intensive care unit water sources are persistently colonized with multi-drug resistant bacteria and are the site of extensive horizontal gene transfer of antibiotic resistance genes.</title>
        <authorList>
            <person name="Diorio-Toth L."/>
        </authorList>
    </citation>
    <scope>NUCLEOTIDE SEQUENCE</scope>
    <source>
        <strain evidence="3">GD03704</strain>
        <strain evidence="2">GD04000</strain>
    </source>
</reference>
<dbReference type="Proteomes" id="UP000255303">
    <property type="component" value="Unassembled WGS sequence"/>
</dbReference>
<reference evidence="6" key="2">
    <citation type="submission" date="2018-11" db="EMBL/GenBank/DDBJ databases">
        <authorList>
            <consortium name="Genoscope - CEA"/>
            <person name="William W."/>
        </authorList>
    </citation>
    <scope>NUCLEOTIDE SEQUENCE [LARGE SCALE GENOMIC DNA]</scope>
    <source>
        <strain evidence="6">T9AD</strain>
    </source>
</reference>
<dbReference type="EMBL" id="UGUW01000004">
    <property type="protein sequence ID" value="SUD61533.1"/>
    <property type="molecule type" value="Genomic_DNA"/>
</dbReference>
<proteinExistence type="predicted"/>
<sequence>MDHYHLMLMLLIGGFLLLGVGFNFREHEWGVRVLGLGVLLMLVPIALRVHLALA</sequence>
<feature type="transmembrane region" description="Helical" evidence="1">
    <location>
        <begin position="31"/>
        <end position="51"/>
    </location>
</feature>
<evidence type="ECO:0000313" key="3">
    <source>
        <dbReference type="EMBL" id="MDH1340126.1"/>
    </source>
</evidence>
<dbReference type="EMBL" id="JAOCJE010000001">
    <property type="protein sequence ID" value="MDH1340126.1"/>
    <property type="molecule type" value="Genomic_DNA"/>
</dbReference>
<organism evidence="4 8">
    <name type="scientific">Ectopseudomonas oleovorans</name>
    <name type="common">Pseudomonas oleovorans</name>
    <dbReference type="NCBI Taxonomy" id="301"/>
    <lineage>
        <taxon>Bacteria</taxon>
        <taxon>Pseudomonadati</taxon>
        <taxon>Pseudomonadota</taxon>
        <taxon>Gammaproteobacteria</taxon>
        <taxon>Pseudomonadales</taxon>
        <taxon>Pseudomonadaceae</taxon>
        <taxon>Ectopseudomonas</taxon>
    </lineage>
</organism>
<dbReference type="RefSeq" id="WP_003459472.1">
    <property type="nucleotide sequence ID" value="NZ_CAJQNA010000078.1"/>
</dbReference>
<dbReference type="EMBL" id="LR130779">
    <property type="protein sequence ID" value="VDN64528.1"/>
    <property type="molecule type" value="Genomic_DNA"/>
</dbReference>
<accession>A0A061D4S4</accession>
<evidence type="ECO:0000313" key="5">
    <source>
        <dbReference type="EMBL" id="SUD61533.1"/>
    </source>
</evidence>
<dbReference type="Proteomes" id="UP001161697">
    <property type="component" value="Unassembled WGS sequence"/>
</dbReference>
<feature type="transmembrane region" description="Helical" evidence="1">
    <location>
        <begin position="6"/>
        <end position="24"/>
    </location>
</feature>
<name>A0A061D4S4_ECTOL</name>
<keyword evidence="1" id="KW-0472">Membrane</keyword>
<dbReference type="Proteomes" id="UP001159292">
    <property type="component" value="Unassembled WGS sequence"/>
</dbReference>